<evidence type="ECO:0000256" key="4">
    <source>
        <dbReference type="ARBA" id="ARBA00023002"/>
    </source>
</evidence>
<feature type="domain" description="Ferritin-like diiron" evidence="9">
    <location>
        <begin position="61"/>
        <end position="206"/>
    </location>
</feature>
<dbReference type="CDD" id="cd01055">
    <property type="entry name" value="Nonheme_Ferritin"/>
    <property type="match status" value="1"/>
</dbReference>
<feature type="binding site" evidence="6">
    <location>
        <position position="155"/>
    </location>
    <ligand>
        <name>Fe cation</name>
        <dbReference type="ChEBI" id="CHEBI:24875"/>
        <label>1</label>
    </ligand>
</feature>
<feature type="signal peptide" evidence="8">
    <location>
        <begin position="1"/>
        <end position="15"/>
    </location>
</feature>
<dbReference type="SUPFAM" id="SSF47240">
    <property type="entry name" value="Ferritin-like"/>
    <property type="match status" value="1"/>
</dbReference>
<dbReference type="PANTHER" id="PTHR11431">
    <property type="entry name" value="FERRITIN"/>
    <property type="match status" value="1"/>
</dbReference>
<dbReference type="InterPro" id="IPR008331">
    <property type="entry name" value="Ferritin_DPS_dom"/>
</dbReference>
<feature type="binding site" evidence="6">
    <location>
        <position position="111"/>
    </location>
    <ligand>
        <name>Fe cation</name>
        <dbReference type="ChEBI" id="CHEBI:24875"/>
        <label>1</label>
    </ligand>
</feature>
<sequence length="227" mass="24769">MKLVILAACVQTVAAFSGNYLSQLNGGNTANVASANGAFGVNGGSVASAPAPEQVMATNQNGPSQEMLDLISKQVSVELMASQAYMSASIWFRSRNMDGMAAWMLDESDEERGHGKEILEFAMKNHYPVQLEALALPRSEWQTPDEVWETILSLEQQNTKNLLAIAHAADKCGQYGVKAFLDPFHVEQIEAEDKVGGILAKVRGASINLLWELDYMLGKEAEEEDHH</sequence>
<evidence type="ECO:0000259" key="9">
    <source>
        <dbReference type="PROSITE" id="PS50905"/>
    </source>
</evidence>
<keyword evidence="4 7" id="KW-0560">Oxidoreductase</keyword>
<keyword evidence="3 6" id="KW-0479">Metal-binding</keyword>
<comment type="function">
    <text evidence="7">Stores iron in a soluble, non-toxic, readily available form. Important for iron homeostasis. Iron is taken up in the ferrous form and deposited as ferric hydroxides after oxidation.</text>
</comment>
<feature type="binding site" evidence="6">
    <location>
        <position position="78"/>
    </location>
    <ligand>
        <name>Fe cation</name>
        <dbReference type="ChEBI" id="CHEBI:24875"/>
        <label>1</label>
    </ligand>
</feature>
<dbReference type="InterPro" id="IPR009078">
    <property type="entry name" value="Ferritin-like_SF"/>
</dbReference>
<dbReference type="Gene3D" id="1.20.1260.10">
    <property type="match status" value="1"/>
</dbReference>
<dbReference type="InterPro" id="IPR012347">
    <property type="entry name" value="Ferritin-like"/>
</dbReference>
<feature type="chain" id="PRO_5030856934" description="Ferritin" evidence="8">
    <location>
        <begin position="16"/>
        <end position="227"/>
    </location>
</feature>
<protein>
    <recommendedName>
        <fullName evidence="7">Ferritin</fullName>
        <ecNumber evidence="7">1.16.3.1</ecNumber>
    </recommendedName>
</protein>
<organism evidence="10">
    <name type="scientific">Ditylum brightwellii</name>
    <dbReference type="NCBI Taxonomy" id="49249"/>
    <lineage>
        <taxon>Eukaryota</taxon>
        <taxon>Sar</taxon>
        <taxon>Stramenopiles</taxon>
        <taxon>Ochrophyta</taxon>
        <taxon>Bacillariophyta</taxon>
        <taxon>Mediophyceae</taxon>
        <taxon>Lithodesmiophycidae</taxon>
        <taxon>Lithodesmiales</taxon>
        <taxon>Lithodesmiaceae</taxon>
        <taxon>Ditylum</taxon>
    </lineage>
</organism>
<dbReference type="GO" id="GO:0005737">
    <property type="term" value="C:cytoplasm"/>
    <property type="evidence" value="ECO:0007669"/>
    <property type="project" value="TreeGrafter"/>
</dbReference>
<feature type="binding site" evidence="6">
    <location>
        <position position="188"/>
    </location>
    <ligand>
        <name>Fe cation</name>
        <dbReference type="ChEBI" id="CHEBI:24875"/>
        <label>1</label>
    </ligand>
</feature>
<dbReference type="PANTHER" id="PTHR11431:SF75">
    <property type="entry name" value="FERRITIN"/>
    <property type="match status" value="1"/>
</dbReference>
<comment type="catalytic activity">
    <reaction evidence="7">
        <text>4 Fe(2+) + O2 + 4 H(+) = 4 Fe(3+) + 2 H2O</text>
        <dbReference type="Rhea" id="RHEA:11148"/>
        <dbReference type="ChEBI" id="CHEBI:15377"/>
        <dbReference type="ChEBI" id="CHEBI:15378"/>
        <dbReference type="ChEBI" id="CHEBI:15379"/>
        <dbReference type="ChEBI" id="CHEBI:29033"/>
        <dbReference type="ChEBI" id="CHEBI:29034"/>
        <dbReference type="EC" id="1.16.3.1"/>
    </reaction>
</comment>
<dbReference type="InterPro" id="IPR009040">
    <property type="entry name" value="Ferritin-like_diiron"/>
</dbReference>
<dbReference type="AlphaFoldDB" id="A0A7S1YZW3"/>
<evidence type="ECO:0000313" key="10">
    <source>
        <dbReference type="EMBL" id="CAD9324246.1"/>
    </source>
</evidence>
<keyword evidence="5 6" id="KW-0408">Iron</keyword>
<keyword evidence="8" id="KW-0732">Signal</keyword>
<dbReference type="GO" id="GO:0008199">
    <property type="term" value="F:ferric iron binding"/>
    <property type="evidence" value="ECO:0007669"/>
    <property type="project" value="InterPro"/>
</dbReference>
<name>A0A7S1YZW3_9STRA</name>
<feature type="binding site" evidence="6">
    <location>
        <position position="114"/>
    </location>
    <ligand>
        <name>Fe cation</name>
        <dbReference type="ChEBI" id="CHEBI:24875"/>
        <label>1</label>
    </ligand>
</feature>
<evidence type="ECO:0000256" key="3">
    <source>
        <dbReference type="ARBA" id="ARBA00022723"/>
    </source>
</evidence>
<gene>
    <name evidence="10" type="ORF">DBRI1063_LOCUS7967</name>
</gene>
<proteinExistence type="inferred from homology"/>
<comment type="similarity">
    <text evidence="1 7">Belongs to the ferritin family.</text>
</comment>
<evidence type="ECO:0000256" key="1">
    <source>
        <dbReference type="ARBA" id="ARBA00007513"/>
    </source>
</evidence>
<evidence type="ECO:0000256" key="7">
    <source>
        <dbReference type="RuleBase" id="RU361145"/>
    </source>
</evidence>
<evidence type="ECO:0000256" key="5">
    <source>
        <dbReference type="ARBA" id="ARBA00023004"/>
    </source>
</evidence>
<dbReference type="InterPro" id="IPR041719">
    <property type="entry name" value="Ferritin_prok"/>
</dbReference>
<evidence type="ECO:0000256" key="2">
    <source>
        <dbReference type="ARBA" id="ARBA00022434"/>
    </source>
</evidence>
<evidence type="ECO:0000256" key="6">
    <source>
        <dbReference type="PIRSR" id="PIRSR601519-1"/>
    </source>
</evidence>
<dbReference type="GO" id="GO:0004322">
    <property type="term" value="F:ferroxidase activity"/>
    <property type="evidence" value="ECO:0007669"/>
    <property type="project" value="UniProtKB-EC"/>
</dbReference>
<dbReference type="InterPro" id="IPR001519">
    <property type="entry name" value="Ferritin"/>
</dbReference>
<evidence type="ECO:0000256" key="8">
    <source>
        <dbReference type="SAM" id="SignalP"/>
    </source>
</evidence>
<keyword evidence="2 7" id="KW-0409">Iron storage</keyword>
<dbReference type="GO" id="GO:0008198">
    <property type="term" value="F:ferrous iron binding"/>
    <property type="evidence" value="ECO:0007669"/>
    <property type="project" value="TreeGrafter"/>
</dbReference>
<dbReference type="Pfam" id="PF00210">
    <property type="entry name" value="Ferritin"/>
    <property type="match status" value="1"/>
</dbReference>
<dbReference type="PROSITE" id="PS50905">
    <property type="entry name" value="FERRITIN_LIKE"/>
    <property type="match status" value="1"/>
</dbReference>
<reference evidence="10" key="1">
    <citation type="submission" date="2021-01" db="EMBL/GenBank/DDBJ databases">
        <authorList>
            <person name="Corre E."/>
            <person name="Pelletier E."/>
            <person name="Niang G."/>
            <person name="Scheremetjew M."/>
            <person name="Finn R."/>
            <person name="Kale V."/>
            <person name="Holt S."/>
            <person name="Cochrane G."/>
            <person name="Meng A."/>
            <person name="Brown T."/>
            <person name="Cohen L."/>
        </authorList>
    </citation>
    <scope>NUCLEOTIDE SEQUENCE</scope>
    <source>
        <strain evidence="10">Pop2</strain>
    </source>
</reference>
<dbReference type="EC" id="1.16.3.1" evidence="7"/>
<dbReference type="GO" id="GO:0006879">
    <property type="term" value="P:intracellular iron ion homeostasis"/>
    <property type="evidence" value="ECO:0007669"/>
    <property type="project" value="UniProtKB-KW"/>
</dbReference>
<dbReference type="EMBL" id="HBGN01012510">
    <property type="protein sequence ID" value="CAD9324246.1"/>
    <property type="molecule type" value="Transcribed_RNA"/>
</dbReference>
<dbReference type="GO" id="GO:0006826">
    <property type="term" value="P:iron ion transport"/>
    <property type="evidence" value="ECO:0007669"/>
    <property type="project" value="InterPro"/>
</dbReference>
<accession>A0A7S1YZW3</accession>